<dbReference type="Proteomes" id="UP000037446">
    <property type="component" value="Unassembled WGS sequence"/>
</dbReference>
<gene>
    <name evidence="1" type="ORF">J121_2746</name>
</gene>
<organism evidence="1 2">
    <name type="scientific">Qipengyuania citrea LAMA 915</name>
    <dbReference type="NCBI Taxonomy" id="1306953"/>
    <lineage>
        <taxon>Bacteria</taxon>
        <taxon>Pseudomonadati</taxon>
        <taxon>Pseudomonadota</taxon>
        <taxon>Alphaproteobacteria</taxon>
        <taxon>Sphingomonadales</taxon>
        <taxon>Erythrobacteraceae</taxon>
        <taxon>Qipengyuania</taxon>
    </lineage>
</organism>
<dbReference type="PATRIC" id="fig|1306953.7.peg.2837"/>
<evidence type="ECO:0000313" key="1">
    <source>
        <dbReference type="EMBL" id="KNH02817.1"/>
    </source>
</evidence>
<dbReference type="AlphaFoldDB" id="A0A0L1KG51"/>
<comment type="caution">
    <text evidence="1">The sequence shown here is derived from an EMBL/GenBank/DDBJ whole genome shotgun (WGS) entry which is preliminary data.</text>
</comment>
<sequence>MGEAIEAQHSRPVRTEMTLAAASGRLFPAIKRGLGYASACAIPRAG</sequence>
<name>A0A0L1KG51_9SPHN</name>
<proteinExistence type="predicted"/>
<accession>A0A0L1KG51</accession>
<protein>
    <submittedName>
        <fullName evidence="1">Uncharacterized protein</fullName>
    </submittedName>
</protein>
<reference evidence="2" key="1">
    <citation type="submission" date="2015-02" db="EMBL/GenBank/DDBJ databases">
        <authorList>
            <person name="Lima A.O."/>
            <person name="Cabral A."/>
            <person name="Porto L.M."/>
            <person name="Silva M.A."/>
        </authorList>
    </citation>
    <scope>NUCLEOTIDE SEQUENCE [LARGE SCALE GENOMIC DNA]</scope>
    <source>
        <strain evidence="2">LAMA 915</strain>
    </source>
</reference>
<dbReference type="EMBL" id="JYNE01000019">
    <property type="protein sequence ID" value="KNH02817.1"/>
    <property type="molecule type" value="Genomic_DNA"/>
</dbReference>
<evidence type="ECO:0000313" key="2">
    <source>
        <dbReference type="Proteomes" id="UP000037446"/>
    </source>
</evidence>
<dbReference type="STRING" id="1306953.J121_2746"/>